<dbReference type="STRING" id="1429043.X474_08440"/>
<proteinExistence type="predicted"/>
<evidence type="ECO:0000256" key="1">
    <source>
        <dbReference type="SAM" id="Phobius"/>
    </source>
</evidence>
<evidence type="ECO:0000313" key="3">
    <source>
        <dbReference type="Proteomes" id="UP000032233"/>
    </source>
</evidence>
<keyword evidence="1" id="KW-0472">Membrane</keyword>
<keyword evidence="3" id="KW-1185">Reference proteome</keyword>
<sequence>MTIQFCPYCQISFEPEEALSTKQPGIYLCPRCKAKLHLGQLLPGKAEQTPYDPISNREAKKEIAEELERKKAQEEADDTISSPVEKAFLWIVQILFKPSYFFKYMDNKSVIATIYFSIFCIFIILLLEILFGFTEERLKPQKIATLLFFSVISPVILHIQSSITHLLILLFRAKNNGYWNSFKVIGFSWAAYLFCFSYFLFAISIIWKFVIETRGLAKVHNMDTFVAFCFSFLSFIINILLLYYMKQILN</sequence>
<keyword evidence="1" id="KW-1133">Transmembrane helix</keyword>
<dbReference type="Proteomes" id="UP000032233">
    <property type="component" value="Unassembled WGS sequence"/>
</dbReference>
<feature type="transmembrane region" description="Helical" evidence="1">
    <location>
        <begin position="189"/>
        <end position="210"/>
    </location>
</feature>
<feature type="transmembrane region" description="Helical" evidence="1">
    <location>
        <begin position="143"/>
        <end position="169"/>
    </location>
</feature>
<organism evidence="2 3">
    <name type="scientific">Dethiosulfatarculus sandiegensis</name>
    <dbReference type="NCBI Taxonomy" id="1429043"/>
    <lineage>
        <taxon>Bacteria</taxon>
        <taxon>Pseudomonadati</taxon>
        <taxon>Thermodesulfobacteriota</taxon>
        <taxon>Desulfarculia</taxon>
        <taxon>Desulfarculales</taxon>
        <taxon>Desulfarculaceae</taxon>
        <taxon>Dethiosulfatarculus</taxon>
    </lineage>
</organism>
<dbReference type="AlphaFoldDB" id="A0A0D2HWC1"/>
<evidence type="ECO:0000313" key="2">
    <source>
        <dbReference type="EMBL" id="KIX14668.1"/>
    </source>
</evidence>
<name>A0A0D2HWC1_9BACT</name>
<keyword evidence="1" id="KW-0812">Transmembrane</keyword>
<dbReference type="InParanoid" id="A0A0D2HWC1"/>
<dbReference type="EMBL" id="AZAC01000010">
    <property type="protein sequence ID" value="KIX14668.1"/>
    <property type="molecule type" value="Genomic_DNA"/>
</dbReference>
<comment type="caution">
    <text evidence="2">The sequence shown here is derived from an EMBL/GenBank/DDBJ whole genome shotgun (WGS) entry which is preliminary data.</text>
</comment>
<feature type="transmembrane region" description="Helical" evidence="1">
    <location>
        <begin position="110"/>
        <end position="131"/>
    </location>
</feature>
<gene>
    <name evidence="2" type="ORF">X474_08440</name>
</gene>
<feature type="transmembrane region" description="Helical" evidence="1">
    <location>
        <begin position="222"/>
        <end position="245"/>
    </location>
</feature>
<reference evidence="2 3" key="1">
    <citation type="submission" date="2013-11" db="EMBL/GenBank/DDBJ databases">
        <title>Metagenomic analysis of a methanogenic consortium involved in long chain n-alkane degradation.</title>
        <authorList>
            <person name="Davidova I.A."/>
            <person name="Callaghan A.V."/>
            <person name="Wawrik B."/>
            <person name="Pruitt S."/>
            <person name="Marks C."/>
            <person name="Duncan K.E."/>
            <person name="Suflita J.M."/>
        </authorList>
    </citation>
    <scope>NUCLEOTIDE SEQUENCE [LARGE SCALE GENOMIC DNA]</scope>
    <source>
        <strain evidence="2 3">SPR</strain>
    </source>
</reference>
<evidence type="ECO:0008006" key="4">
    <source>
        <dbReference type="Google" id="ProtNLM"/>
    </source>
</evidence>
<dbReference type="OrthoDB" id="5469864at2"/>
<accession>A0A0D2HWC1</accession>
<protein>
    <recommendedName>
        <fullName evidence="4">Yip1 domain-containing protein</fullName>
    </recommendedName>
</protein>
<dbReference type="RefSeq" id="WP_044347857.1">
    <property type="nucleotide sequence ID" value="NZ_AZAC01000010.1"/>
</dbReference>